<dbReference type="EMBL" id="FZNP01000012">
    <property type="protein sequence ID" value="SNS17101.1"/>
    <property type="molecule type" value="Genomic_DNA"/>
</dbReference>
<dbReference type="InterPro" id="IPR002539">
    <property type="entry name" value="MaoC-like_dom"/>
</dbReference>
<gene>
    <name evidence="4" type="ORF">SAMN06265355_11294</name>
</gene>
<feature type="domain" description="MaoC-like" evidence="3">
    <location>
        <begin position="27"/>
        <end position="93"/>
    </location>
</feature>
<comment type="similarity">
    <text evidence="1">Belongs to the enoyl-CoA hydratase/isomerase family.</text>
</comment>
<sequence>MTIRTRPLGDDFTAPIDARYFEDYTAGTTYEYGHVTVEEAEIIEFARRFDPQPIHVDPDFAASGPFKGIIASGWHTGSIMMRLFADHFLSRVASLASPASTSCAGPPPSVPAIPCACASPFWTPARRVPSRTAASSAPAPNSSTRTTRSSCTRCRRTSCAAARPDQRTA</sequence>
<name>A0A239CBV4_9ACTN</name>
<evidence type="ECO:0000259" key="3">
    <source>
        <dbReference type="Pfam" id="PF01575"/>
    </source>
</evidence>
<dbReference type="Pfam" id="PF01575">
    <property type="entry name" value="MaoC_dehydratas"/>
    <property type="match status" value="1"/>
</dbReference>
<dbReference type="RefSeq" id="WP_245919880.1">
    <property type="nucleotide sequence ID" value="NZ_FZNP01000012.1"/>
</dbReference>
<dbReference type="Proteomes" id="UP000198420">
    <property type="component" value="Unassembled WGS sequence"/>
</dbReference>
<evidence type="ECO:0000256" key="1">
    <source>
        <dbReference type="ARBA" id="ARBA00005254"/>
    </source>
</evidence>
<evidence type="ECO:0000313" key="5">
    <source>
        <dbReference type="Proteomes" id="UP000198420"/>
    </source>
</evidence>
<dbReference type="Gene3D" id="3.10.129.10">
    <property type="entry name" value="Hotdog Thioesterase"/>
    <property type="match status" value="1"/>
</dbReference>
<evidence type="ECO:0000256" key="2">
    <source>
        <dbReference type="SAM" id="MobiDB-lite"/>
    </source>
</evidence>
<proteinExistence type="inferred from homology"/>
<dbReference type="InterPro" id="IPR029069">
    <property type="entry name" value="HotDog_dom_sf"/>
</dbReference>
<dbReference type="SUPFAM" id="SSF54637">
    <property type="entry name" value="Thioesterase/thiol ester dehydrase-isomerase"/>
    <property type="match status" value="1"/>
</dbReference>
<reference evidence="5" key="1">
    <citation type="submission" date="2017-06" db="EMBL/GenBank/DDBJ databases">
        <authorList>
            <person name="Varghese N."/>
            <person name="Submissions S."/>
        </authorList>
    </citation>
    <scope>NUCLEOTIDE SEQUENCE [LARGE SCALE GENOMIC DNA]</scope>
    <source>
        <strain evidence="5">DSM 44485</strain>
    </source>
</reference>
<organism evidence="4 5">
    <name type="scientific">Actinomadura mexicana</name>
    <dbReference type="NCBI Taxonomy" id="134959"/>
    <lineage>
        <taxon>Bacteria</taxon>
        <taxon>Bacillati</taxon>
        <taxon>Actinomycetota</taxon>
        <taxon>Actinomycetes</taxon>
        <taxon>Streptosporangiales</taxon>
        <taxon>Thermomonosporaceae</taxon>
        <taxon>Actinomadura</taxon>
    </lineage>
</organism>
<keyword evidence="5" id="KW-1185">Reference proteome</keyword>
<evidence type="ECO:0000313" key="4">
    <source>
        <dbReference type="EMBL" id="SNS17101.1"/>
    </source>
</evidence>
<feature type="region of interest" description="Disordered" evidence="2">
    <location>
        <begin position="128"/>
        <end position="153"/>
    </location>
</feature>
<protein>
    <submittedName>
        <fullName evidence="4">MaoC like domain-containing protein</fullName>
    </submittedName>
</protein>
<dbReference type="AlphaFoldDB" id="A0A239CBV4"/>
<accession>A0A239CBV4</accession>